<sequence>MGHGRLAALQACFLGLLGLLSLLSLLGLGFPARSSGGNQNEKNNRGRANE</sequence>
<dbReference type="HOGENOM" id="CLU_3124756_0_0_1"/>
<keyword evidence="3" id="KW-1185">Reference proteome</keyword>
<accession>A0A067MH63</accession>
<dbReference type="EMBL" id="KL198060">
    <property type="protein sequence ID" value="KDQ11247.1"/>
    <property type="molecule type" value="Genomic_DNA"/>
</dbReference>
<protein>
    <submittedName>
        <fullName evidence="2">Uncharacterized protein</fullName>
    </submittedName>
</protein>
<proteinExistence type="predicted"/>
<dbReference type="AlphaFoldDB" id="A0A067MH63"/>
<name>A0A067MH63_BOTB1</name>
<reference evidence="3" key="1">
    <citation type="journal article" date="2014" name="Proc. Natl. Acad. Sci. U.S.A.">
        <title>Extensive sampling of basidiomycete genomes demonstrates inadequacy of the white-rot/brown-rot paradigm for wood decay fungi.</title>
        <authorList>
            <person name="Riley R."/>
            <person name="Salamov A.A."/>
            <person name="Brown D.W."/>
            <person name="Nagy L.G."/>
            <person name="Floudas D."/>
            <person name="Held B.W."/>
            <person name="Levasseur A."/>
            <person name="Lombard V."/>
            <person name="Morin E."/>
            <person name="Otillar R."/>
            <person name="Lindquist E.A."/>
            <person name="Sun H."/>
            <person name="LaButti K.M."/>
            <person name="Schmutz J."/>
            <person name="Jabbour D."/>
            <person name="Luo H."/>
            <person name="Baker S.E."/>
            <person name="Pisabarro A.G."/>
            <person name="Walton J.D."/>
            <person name="Blanchette R.A."/>
            <person name="Henrissat B."/>
            <person name="Martin F."/>
            <person name="Cullen D."/>
            <person name="Hibbett D.S."/>
            <person name="Grigoriev I.V."/>
        </authorList>
    </citation>
    <scope>NUCLEOTIDE SEQUENCE [LARGE SCALE GENOMIC DNA]</scope>
    <source>
        <strain evidence="3">FD-172 SS1</strain>
    </source>
</reference>
<evidence type="ECO:0000256" key="1">
    <source>
        <dbReference type="SAM" id="MobiDB-lite"/>
    </source>
</evidence>
<dbReference type="Proteomes" id="UP000027195">
    <property type="component" value="Unassembled WGS sequence"/>
</dbReference>
<gene>
    <name evidence="2" type="ORF">BOTBODRAFT_463277</name>
</gene>
<organism evidence="2 3">
    <name type="scientific">Botryobasidium botryosum (strain FD-172 SS1)</name>
    <dbReference type="NCBI Taxonomy" id="930990"/>
    <lineage>
        <taxon>Eukaryota</taxon>
        <taxon>Fungi</taxon>
        <taxon>Dikarya</taxon>
        <taxon>Basidiomycota</taxon>
        <taxon>Agaricomycotina</taxon>
        <taxon>Agaricomycetes</taxon>
        <taxon>Cantharellales</taxon>
        <taxon>Botryobasidiaceae</taxon>
        <taxon>Botryobasidium</taxon>
    </lineage>
</organism>
<feature type="region of interest" description="Disordered" evidence="1">
    <location>
        <begin position="31"/>
        <end position="50"/>
    </location>
</feature>
<evidence type="ECO:0000313" key="3">
    <source>
        <dbReference type="Proteomes" id="UP000027195"/>
    </source>
</evidence>
<evidence type="ECO:0000313" key="2">
    <source>
        <dbReference type="EMBL" id="KDQ11247.1"/>
    </source>
</evidence>
<dbReference type="InParanoid" id="A0A067MH63"/>